<keyword evidence="1" id="KW-0732">Signal</keyword>
<proteinExistence type="predicted"/>
<keyword evidence="4" id="KW-1185">Reference proteome</keyword>
<dbReference type="GeneID" id="77731828"/>
<dbReference type="Gene3D" id="2.60.40.10">
    <property type="entry name" value="Immunoglobulins"/>
    <property type="match status" value="2"/>
</dbReference>
<feature type="chain" id="PRO_5041451527" description="Protein CPL1-like domain-containing protein" evidence="1">
    <location>
        <begin position="19"/>
        <end position="1215"/>
    </location>
</feature>
<dbReference type="InterPro" id="IPR013783">
    <property type="entry name" value="Ig-like_fold"/>
</dbReference>
<dbReference type="PANTHER" id="PTHR35192">
    <property type="entry name" value="PROTEIN, PUTATIVE-RELATED"/>
    <property type="match status" value="1"/>
</dbReference>
<feature type="signal peptide" evidence="1">
    <location>
        <begin position="1"/>
        <end position="18"/>
    </location>
</feature>
<feature type="domain" description="Protein CPL1-like" evidence="2">
    <location>
        <begin position="1151"/>
        <end position="1199"/>
    </location>
</feature>
<evidence type="ECO:0000313" key="3">
    <source>
        <dbReference type="EMBL" id="KAI9635140.1"/>
    </source>
</evidence>
<dbReference type="InterPro" id="IPR048661">
    <property type="entry name" value="CPL1-like"/>
</dbReference>
<comment type="caution">
    <text evidence="3">The sequence shown here is derived from an EMBL/GenBank/DDBJ whole genome shotgun (WGS) entry which is preliminary data.</text>
</comment>
<accession>A0AA38H6Q0</accession>
<evidence type="ECO:0000259" key="2">
    <source>
        <dbReference type="Pfam" id="PF21671"/>
    </source>
</evidence>
<protein>
    <recommendedName>
        <fullName evidence="2">Protein CPL1-like domain-containing protein</fullName>
    </recommendedName>
</protein>
<gene>
    <name evidence="3" type="ORF">MKK02DRAFT_43818</name>
</gene>
<dbReference type="InterPro" id="IPR038955">
    <property type="entry name" value="PriA/CPL1_fungi"/>
</dbReference>
<dbReference type="EMBL" id="JAKWFO010000005">
    <property type="protein sequence ID" value="KAI9635140.1"/>
    <property type="molecule type" value="Genomic_DNA"/>
</dbReference>
<dbReference type="Proteomes" id="UP001164286">
    <property type="component" value="Unassembled WGS sequence"/>
</dbReference>
<organism evidence="3 4">
    <name type="scientific">Dioszegia hungarica</name>
    <dbReference type="NCBI Taxonomy" id="4972"/>
    <lineage>
        <taxon>Eukaryota</taxon>
        <taxon>Fungi</taxon>
        <taxon>Dikarya</taxon>
        <taxon>Basidiomycota</taxon>
        <taxon>Agaricomycotina</taxon>
        <taxon>Tremellomycetes</taxon>
        <taxon>Tremellales</taxon>
        <taxon>Bulleribasidiaceae</taxon>
        <taxon>Dioszegia</taxon>
    </lineage>
</organism>
<reference evidence="3" key="1">
    <citation type="journal article" date="2022" name="G3 (Bethesda)">
        <title>High quality genome of the basidiomycete yeast Dioszegia hungarica PDD-24b-2 isolated from cloud water.</title>
        <authorList>
            <person name="Jarrige D."/>
            <person name="Haridas S."/>
            <person name="Bleykasten-Grosshans C."/>
            <person name="Joly M."/>
            <person name="Nadalig T."/>
            <person name="Sancelme M."/>
            <person name="Vuilleumier S."/>
            <person name="Grigoriev I.V."/>
            <person name="Amato P."/>
            <person name="Bringel F."/>
        </authorList>
    </citation>
    <scope>NUCLEOTIDE SEQUENCE</scope>
    <source>
        <strain evidence="3">PDD-24b-2</strain>
    </source>
</reference>
<evidence type="ECO:0000256" key="1">
    <source>
        <dbReference type="SAM" id="SignalP"/>
    </source>
</evidence>
<dbReference type="RefSeq" id="XP_052944917.1">
    <property type="nucleotide sequence ID" value="XM_053092623.1"/>
</dbReference>
<evidence type="ECO:0000313" key="4">
    <source>
        <dbReference type="Proteomes" id="UP001164286"/>
    </source>
</evidence>
<dbReference type="Pfam" id="PF21671">
    <property type="entry name" value="CPL1-like"/>
    <property type="match status" value="1"/>
</dbReference>
<dbReference type="PANTHER" id="PTHR35192:SF2">
    <property type="entry name" value="APPLE DOMAIN-CONTAINING PROTEIN"/>
    <property type="match status" value="1"/>
</dbReference>
<name>A0AA38H6Q0_9TREE</name>
<dbReference type="AlphaFoldDB" id="A0AA38H6Q0"/>
<sequence>MLIRYLLSAASLVASVRAACGVPVLVAPTNGAALTNSRVSHSAYSTDPACRKIFLWYDGSIISYQQLDGVGPSFSMTGSDLLRDGTHTMYVSVTGPDANGQDLPQVASAPITFTIDTRHKCGVPVLTAPTNGASLTNSRVSHSAYTTDAACPKLFLWYDGKIISYQTLGGAGPSFPMTGSDLLQDGTHTMYVSVTGPDANGQDLPQVASAPITFTIDTRHRCGVPVLTAPTNGASLTNSRVSHSAYTTDAACPKLFLWYDGKIISYQTLGGAGPSFPMTGSDLLQDGTHTMYVSVTGPDANGQDLPQVASAPITFTIDTRHKCGVPVLTAPTNGAALTDSRVSHSAYTTDASCAKLFLWLDGKIISYQTLAGAGPSFPMTGSDLLTDGTHTMYVSVTGPDASGQDLPQVASAPITFTIDTRHKCGVPVLTAPTDGAALTDSRVSHSAYTTDAACPKIFLWYDGKIISYQTLGGAGPSFPMTGSDLLQDGTHTMYVSVTGPDANGNDLPQVASAPITFTIDTTHKCNIPVLTSPADGAAFTDSRVYTSGYTTDPLCKRTLVNLDGQVIGYDDLVGAGAANGFSRSDLLKDGSHTMFIIAAGADADGKQYYTAQSAPITFIIDTTHKCGVPILTSPADGAVYTDSRVTTSGYTTDPLCKRTLVNLDGQVIGYDDLIGAGAANGFSRSDLLKDGTHTMYIIAAGADADGKQYPTAQTSPITFTVNTAVPCAAPVILTPRVDTAQAGRQLFITGTFAGTEACPKVALSINGVYQGLVGTSGTNWEFYPLVDADGVYTISVVGKSSEAAELDSAPTTRDVTVNQGVCPQPVLTLPVAGQTQSDRFIEIRGTIARPADCPYVALYINGVNVASATMDGSNFYSNILVEEDGPHEVYAQSKSNVAQIYDSDLTAADRHTVTISPAPPTVCPAPVLTSPVDNSAQNGQSITITGTATGSRVCPDIHVAVDGGYPRAVVIQPDNTFSTTWQVTSEGAHSVTAFTQSSQSDSLNSPVVSAAVRIYAEPCPAPVLISPKAGETSTTQIYFSGTLDNRPECGKIEVYMDGNLIYSTATSTAAGPRRKRELVTFDFNVPTASLPPGPHNIYAVVTGDNNGVQTAPVPITVANNAATPTGGMRKRERCTSAQTICPFKSSGRIGFECVDDIQNNIERCGACDGPDCTEILHASHVACVQAQCIVSQCMEGYLLVDNACTPGWGPLVVQE</sequence>